<dbReference type="OrthoDB" id="10013033at2"/>
<feature type="compositionally biased region" description="Basic and acidic residues" evidence="1">
    <location>
        <begin position="114"/>
        <end position="126"/>
    </location>
</feature>
<dbReference type="STRING" id="946333.A4W93_13285"/>
<gene>
    <name evidence="2" type="ORF">A4W93_13285</name>
</gene>
<dbReference type="Proteomes" id="UP000193427">
    <property type="component" value="Chromosome"/>
</dbReference>
<organism evidence="2 3">
    <name type="scientific">Piscinibacter gummiphilus</name>
    <dbReference type="NCBI Taxonomy" id="946333"/>
    <lineage>
        <taxon>Bacteria</taxon>
        <taxon>Pseudomonadati</taxon>
        <taxon>Pseudomonadota</taxon>
        <taxon>Betaproteobacteria</taxon>
        <taxon>Burkholderiales</taxon>
        <taxon>Sphaerotilaceae</taxon>
        <taxon>Piscinibacter</taxon>
    </lineage>
</organism>
<name>A0A1W6L8Z3_9BURK</name>
<dbReference type="EMBL" id="CP015118">
    <property type="protein sequence ID" value="ARN20791.1"/>
    <property type="molecule type" value="Genomic_DNA"/>
</dbReference>
<reference evidence="2 3" key="1">
    <citation type="submission" date="2016-04" db="EMBL/GenBank/DDBJ databases">
        <title>Complete genome sequence of natural rubber-degrading, novel Gram-negative bacterium, Rhizobacter gummiphilus strain NS21.</title>
        <authorList>
            <person name="Tabata M."/>
            <person name="Kasai D."/>
            <person name="Fukuda M."/>
        </authorList>
    </citation>
    <scope>NUCLEOTIDE SEQUENCE [LARGE SCALE GENOMIC DNA]</scope>
    <source>
        <strain evidence="2 3">NS21</strain>
    </source>
</reference>
<feature type="compositionally biased region" description="Low complexity" evidence="1">
    <location>
        <begin position="15"/>
        <end position="28"/>
    </location>
</feature>
<evidence type="ECO:0000313" key="3">
    <source>
        <dbReference type="Proteomes" id="UP000193427"/>
    </source>
</evidence>
<dbReference type="KEGG" id="rgu:A4W93_13285"/>
<feature type="region of interest" description="Disordered" evidence="1">
    <location>
        <begin position="65"/>
        <end position="154"/>
    </location>
</feature>
<protein>
    <submittedName>
        <fullName evidence="2">Uncharacterized protein</fullName>
    </submittedName>
</protein>
<proteinExistence type="predicted"/>
<feature type="compositionally biased region" description="Acidic residues" evidence="1">
    <location>
        <begin position="127"/>
        <end position="138"/>
    </location>
</feature>
<evidence type="ECO:0000256" key="1">
    <source>
        <dbReference type="SAM" id="MobiDB-lite"/>
    </source>
</evidence>
<accession>A0A1W6L8Z3</accession>
<sequence>MNTNGMNAIRATVAAHAGQQATGHGNAAPGHRPGDQVAHYKGATLRTSFAMVRPGGMAKAMLAKLKPRPQPPGGNGVARTQAEAVESALEQESRGGPGREGGVEEGQGHRVHRRDGDADRRDRSSGDDEDAPQDDDEPAAGAVRRARPRARAAMKPLGAIRSGAGQLRADWAVAAMASGGEPALHQALATRLFQAARGPGTAGWRRPWLGNIGACHAAAGPGPFGGPARGLGAVRDVLAPMSAGASALRLLPNPMRATFFCLLPLVLLDLQRPRTARQRQEQLVRIAALARLTPMPRPF</sequence>
<evidence type="ECO:0000313" key="2">
    <source>
        <dbReference type="EMBL" id="ARN20791.1"/>
    </source>
</evidence>
<dbReference type="AlphaFoldDB" id="A0A1W6L8Z3"/>
<dbReference type="RefSeq" id="WP_085751070.1">
    <property type="nucleotide sequence ID" value="NZ_BSPR01000007.1"/>
</dbReference>
<keyword evidence="3" id="KW-1185">Reference proteome</keyword>
<feature type="region of interest" description="Disordered" evidence="1">
    <location>
        <begin position="15"/>
        <end position="37"/>
    </location>
</feature>